<evidence type="ECO:0000313" key="2">
    <source>
        <dbReference type="EMBL" id="KAL1893994.1"/>
    </source>
</evidence>
<feature type="compositionally biased region" description="Low complexity" evidence="1">
    <location>
        <begin position="76"/>
        <end position="87"/>
    </location>
</feature>
<organism evidence="2 3">
    <name type="scientific">Sporothrix stenoceras</name>
    <dbReference type="NCBI Taxonomy" id="5173"/>
    <lineage>
        <taxon>Eukaryota</taxon>
        <taxon>Fungi</taxon>
        <taxon>Dikarya</taxon>
        <taxon>Ascomycota</taxon>
        <taxon>Pezizomycotina</taxon>
        <taxon>Sordariomycetes</taxon>
        <taxon>Sordariomycetidae</taxon>
        <taxon>Ophiostomatales</taxon>
        <taxon>Ophiostomataceae</taxon>
        <taxon>Sporothrix</taxon>
    </lineage>
</organism>
<dbReference type="EMBL" id="JAWCUI010000035">
    <property type="protein sequence ID" value="KAL1893994.1"/>
    <property type="molecule type" value="Genomic_DNA"/>
</dbReference>
<gene>
    <name evidence="2" type="ORF">Sste5346_006136</name>
</gene>
<feature type="region of interest" description="Disordered" evidence="1">
    <location>
        <begin position="1"/>
        <end position="95"/>
    </location>
</feature>
<proteinExistence type="predicted"/>
<keyword evidence="3" id="KW-1185">Reference proteome</keyword>
<evidence type="ECO:0000256" key="1">
    <source>
        <dbReference type="SAM" id="MobiDB-lite"/>
    </source>
</evidence>
<sequence length="159" mass="16316">MDDPRRTLSSSTTSTTVVSDDTTNGRPPPLPLSTSSFAFDRPSLSEELSPGEDASSIAFIHQPNPDYGGGDDETVSPSSTSSSSSSSAETLTQTADISIADVVTGEILAADSNTAETPVDWGHHTQVYGGGVCLACLAAESSGGRGGEYGASVPMEDRR</sequence>
<reference evidence="2 3" key="1">
    <citation type="journal article" date="2024" name="IMA Fungus">
        <title>IMA Genome - F19 : A genome assembly and annotation guide to empower mycologists, including annotated draft genome sequences of Ceratocystis pirilliformis, Diaporthe australafricana, Fusarium ophioides, Paecilomyces lecythidis, and Sporothrix stenoceras.</title>
        <authorList>
            <person name="Aylward J."/>
            <person name="Wilson A.M."/>
            <person name="Visagie C.M."/>
            <person name="Spraker J."/>
            <person name="Barnes I."/>
            <person name="Buitendag C."/>
            <person name="Ceriani C."/>
            <person name="Del Mar Angel L."/>
            <person name="du Plessis D."/>
            <person name="Fuchs T."/>
            <person name="Gasser K."/>
            <person name="Kramer D."/>
            <person name="Li W."/>
            <person name="Munsamy K."/>
            <person name="Piso A."/>
            <person name="Price J.L."/>
            <person name="Sonnekus B."/>
            <person name="Thomas C."/>
            <person name="van der Nest A."/>
            <person name="van Dijk A."/>
            <person name="van Heerden A."/>
            <person name="van Vuuren N."/>
            <person name="Yilmaz N."/>
            <person name="Duong T.A."/>
            <person name="van der Merwe N.A."/>
            <person name="Wingfield M.J."/>
            <person name="Wingfield B.D."/>
        </authorList>
    </citation>
    <scope>NUCLEOTIDE SEQUENCE [LARGE SCALE GENOMIC DNA]</scope>
    <source>
        <strain evidence="2 3">CMW 5346</strain>
    </source>
</reference>
<name>A0ABR3Z034_9PEZI</name>
<protein>
    <submittedName>
        <fullName evidence="2">Uncharacterized protein</fullName>
    </submittedName>
</protein>
<accession>A0ABR3Z034</accession>
<evidence type="ECO:0000313" key="3">
    <source>
        <dbReference type="Proteomes" id="UP001583186"/>
    </source>
</evidence>
<comment type="caution">
    <text evidence="2">The sequence shown here is derived from an EMBL/GenBank/DDBJ whole genome shotgun (WGS) entry which is preliminary data.</text>
</comment>
<dbReference type="Proteomes" id="UP001583186">
    <property type="component" value="Unassembled WGS sequence"/>
</dbReference>
<feature type="compositionally biased region" description="Low complexity" evidence="1">
    <location>
        <begin position="9"/>
        <end position="22"/>
    </location>
</feature>